<proteinExistence type="predicted"/>
<protein>
    <submittedName>
        <fullName evidence="2">Uncharacterized protein</fullName>
    </submittedName>
</protein>
<evidence type="ECO:0000313" key="3">
    <source>
        <dbReference type="Proteomes" id="UP000309340"/>
    </source>
</evidence>
<feature type="compositionally biased region" description="Basic residues" evidence="1">
    <location>
        <begin position="159"/>
        <end position="177"/>
    </location>
</feature>
<feature type="compositionally biased region" description="Low complexity" evidence="1">
    <location>
        <begin position="253"/>
        <end position="263"/>
    </location>
</feature>
<evidence type="ECO:0000256" key="1">
    <source>
        <dbReference type="SAM" id="MobiDB-lite"/>
    </source>
</evidence>
<name>A0A4U0XZM8_9PEZI</name>
<feature type="region of interest" description="Disordered" evidence="1">
    <location>
        <begin position="125"/>
        <end position="290"/>
    </location>
</feature>
<comment type="caution">
    <text evidence="2">The sequence shown here is derived from an EMBL/GenBank/DDBJ whole genome shotgun (WGS) entry which is preliminary data.</text>
</comment>
<dbReference type="EMBL" id="NAJQ01000007">
    <property type="protein sequence ID" value="TKA83532.1"/>
    <property type="molecule type" value="Genomic_DNA"/>
</dbReference>
<dbReference type="OrthoDB" id="3646447at2759"/>
<accession>A0A4U0XZM8</accession>
<dbReference type="AlphaFoldDB" id="A0A4U0XZM8"/>
<feature type="region of interest" description="Disordered" evidence="1">
    <location>
        <begin position="53"/>
        <end position="100"/>
    </location>
</feature>
<gene>
    <name evidence="2" type="ORF">B0A55_00512</name>
</gene>
<sequence length="470" mass="51183">MGLSSMWTALVGPRIKEITPHRPFSFEQQQEAAAIDAHASAFYSHHAAAFSEAVLRPPPTAQEDKATKRRSRGFSLSKTKSEGNLRKRKSWFGGKPAAEDAPAVPALPVLRSTGSGLGWIEQDAVPAAEPTRPGTALTTDDQISWSRPATPEAPPVEKRKSRRLSLGRALKGSRKPSKSTAPPVPQTPKLQKRQSVLGGHRDMTVPAPTIPAFSTELINPSPSDAQSTGNSFEKRKSQRVSLSRAFTRERSKSTTSNRSSRNTWWQSHNPDGNPEDDYDAPPPVPAVPSLTWDYDGTATPDSSIAFTASSPDNSDAPTIDPAVFADSPIRTVTVSRATSIKHPRPVSGVSLSSRRSGYKPQHAAQGFLRSTSERSVRRHSLLDDGDGGMICLSDEQQRGWEELKHLMVTLEGRQDGGASPVYKSPDVVSLAEDNGVLGMLRQMEEDEDRRHRRMYSNAEALAALEFGTAR</sequence>
<dbReference type="Proteomes" id="UP000309340">
    <property type="component" value="Unassembled WGS sequence"/>
</dbReference>
<organism evidence="2 3">
    <name type="scientific">Friedmanniomyces simplex</name>
    <dbReference type="NCBI Taxonomy" id="329884"/>
    <lineage>
        <taxon>Eukaryota</taxon>
        <taxon>Fungi</taxon>
        <taxon>Dikarya</taxon>
        <taxon>Ascomycota</taxon>
        <taxon>Pezizomycotina</taxon>
        <taxon>Dothideomycetes</taxon>
        <taxon>Dothideomycetidae</taxon>
        <taxon>Mycosphaerellales</taxon>
        <taxon>Teratosphaeriaceae</taxon>
        <taxon>Friedmanniomyces</taxon>
    </lineage>
</organism>
<feature type="compositionally biased region" description="Polar residues" evidence="1">
    <location>
        <begin position="136"/>
        <end position="147"/>
    </location>
</feature>
<feature type="compositionally biased region" description="Polar residues" evidence="1">
    <location>
        <begin position="216"/>
        <end position="231"/>
    </location>
</feature>
<evidence type="ECO:0000313" key="2">
    <source>
        <dbReference type="EMBL" id="TKA83532.1"/>
    </source>
</evidence>
<reference evidence="2 3" key="1">
    <citation type="submission" date="2017-03" db="EMBL/GenBank/DDBJ databases">
        <title>Genomes of endolithic fungi from Antarctica.</title>
        <authorList>
            <person name="Coleine C."/>
            <person name="Masonjones S."/>
            <person name="Stajich J.E."/>
        </authorList>
    </citation>
    <scope>NUCLEOTIDE SEQUENCE [LARGE SCALE GENOMIC DNA]</scope>
    <source>
        <strain evidence="2 3">CCFEE 5184</strain>
    </source>
</reference>
<keyword evidence="3" id="KW-1185">Reference proteome</keyword>
<feature type="compositionally biased region" description="Low complexity" evidence="1">
    <location>
        <begin position="345"/>
        <end position="355"/>
    </location>
</feature>
<feature type="region of interest" description="Disordered" evidence="1">
    <location>
        <begin position="341"/>
        <end position="373"/>
    </location>
</feature>